<reference evidence="1 2" key="1">
    <citation type="journal article" date="2023" name="Genome Announc.">
        <title>Pan-Genome Analyses of the Genus Cohnella and Proposal of the Novel Species Cohnella silvisoli sp. nov., Isolated from Forest Soil.</title>
        <authorList>
            <person name="Wang C."/>
            <person name="Mao L."/>
            <person name="Bao G."/>
            <person name="Zhu H."/>
        </authorList>
    </citation>
    <scope>NUCLEOTIDE SEQUENCE [LARGE SCALE GENOMIC DNA]</scope>
    <source>
        <strain evidence="1 2">NL03-T5-1</strain>
    </source>
</reference>
<gene>
    <name evidence="1" type="ORF">QJS35_30435</name>
</gene>
<sequence>MRNNSISKIFERAITSAFDHHLESSAPTTTPLQISVTDSEAEFIKSLTPEQKKAYSALSSDMTEHETRNSEHYYRLGFLDGLNAWRGV</sequence>
<dbReference type="RefSeq" id="WP_232189784.1">
    <property type="nucleotide sequence ID" value="NZ_JAIOAP010000023.1"/>
</dbReference>
<organism evidence="1 2">
    <name type="scientific">Cohnella silvisoli</name>
    <dbReference type="NCBI Taxonomy" id="2873699"/>
    <lineage>
        <taxon>Bacteria</taxon>
        <taxon>Bacillati</taxon>
        <taxon>Bacillota</taxon>
        <taxon>Bacilli</taxon>
        <taxon>Bacillales</taxon>
        <taxon>Paenibacillaceae</taxon>
        <taxon>Cohnella</taxon>
    </lineage>
</organism>
<name>A0ABV1L2Z2_9BACL</name>
<evidence type="ECO:0000313" key="1">
    <source>
        <dbReference type="EMBL" id="MEQ4486703.1"/>
    </source>
</evidence>
<evidence type="ECO:0000313" key="2">
    <source>
        <dbReference type="Proteomes" id="UP001493487"/>
    </source>
</evidence>
<keyword evidence="2" id="KW-1185">Reference proteome</keyword>
<dbReference type="EMBL" id="JASKHM010000024">
    <property type="protein sequence ID" value="MEQ4486703.1"/>
    <property type="molecule type" value="Genomic_DNA"/>
</dbReference>
<comment type="caution">
    <text evidence="1">The sequence shown here is derived from an EMBL/GenBank/DDBJ whole genome shotgun (WGS) entry which is preliminary data.</text>
</comment>
<dbReference type="Proteomes" id="UP001493487">
    <property type="component" value="Unassembled WGS sequence"/>
</dbReference>
<accession>A0ABV1L2Z2</accession>
<proteinExistence type="predicted"/>
<protein>
    <submittedName>
        <fullName evidence="1">Uncharacterized protein</fullName>
    </submittedName>
</protein>